<dbReference type="NCBIfam" id="TIGR00738">
    <property type="entry name" value="rrf2_super"/>
    <property type="match status" value="1"/>
</dbReference>
<comment type="cofactor">
    <cofactor evidence="2">
        <name>[2Fe-2S] cluster</name>
        <dbReference type="ChEBI" id="CHEBI:190135"/>
    </cofactor>
</comment>
<dbReference type="KEGG" id="aia:AWH56_020470"/>
<dbReference type="Pfam" id="PF02082">
    <property type="entry name" value="Rrf2"/>
    <property type="match status" value="1"/>
</dbReference>
<dbReference type="EMBL" id="LQXD01000015">
    <property type="protein sequence ID" value="OIJ22923.1"/>
    <property type="molecule type" value="Genomic_DNA"/>
</dbReference>
<dbReference type="SUPFAM" id="SSF46785">
    <property type="entry name" value="Winged helix' DNA-binding domain"/>
    <property type="match status" value="1"/>
</dbReference>
<evidence type="ECO:0000313" key="5">
    <source>
        <dbReference type="EMBL" id="QOY35060.1"/>
    </source>
</evidence>
<reference evidence="5" key="4">
    <citation type="submission" date="2020-10" db="EMBL/GenBank/DDBJ databases">
        <authorList>
            <person name="Bassil N.M."/>
            <person name="Lloyd J.R."/>
        </authorList>
    </citation>
    <scope>NUCLEOTIDE SEQUENCE</scope>
    <source>
        <strain evidence="5">NB2006</strain>
    </source>
</reference>
<proteinExistence type="predicted"/>
<dbReference type="PANTHER" id="PTHR33221">
    <property type="entry name" value="WINGED HELIX-TURN-HELIX TRANSCRIPTIONAL REGULATOR, RRF2 FAMILY"/>
    <property type="match status" value="1"/>
</dbReference>
<keyword evidence="6" id="KW-1185">Reference proteome</keyword>
<accession>A0A1S2MES3</accession>
<evidence type="ECO:0000256" key="2">
    <source>
        <dbReference type="ARBA" id="ARBA00034078"/>
    </source>
</evidence>
<dbReference type="InterPro" id="IPR000944">
    <property type="entry name" value="Tscrpt_reg_Rrf2"/>
</dbReference>
<organism evidence="4 6">
    <name type="scientific">Anaerobacillus isosaccharinicus</name>
    <dbReference type="NCBI Taxonomy" id="1532552"/>
    <lineage>
        <taxon>Bacteria</taxon>
        <taxon>Bacillati</taxon>
        <taxon>Bacillota</taxon>
        <taxon>Bacilli</taxon>
        <taxon>Bacillales</taxon>
        <taxon>Bacillaceae</taxon>
        <taxon>Anaerobacillus</taxon>
    </lineage>
</organism>
<dbReference type="OrthoDB" id="9795923at2"/>
<evidence type="ECO:0000313" key="4">
    <source>
        <dbReference type="EMBL" id="OIJ22923.1"/>
    </source>
</evidence>
<evidence type="ECO:0000256" key="3">
    <source>
        <dbReference type="ARBA" id="ARBA00040173"/>
    </source>
</evidence>
<keyword evidence="1" id="KW-0238">DNA-binding</keyword>
<dbReference type="GO" id="GO:0003677">
    <property type="term" value="F:DNA binding"/>
    <property type="evidence" value="ECO:0007669"/>
    <property type="project" value="UniProtKB-KW"/>
</dbReference>
<dbReference type="GO" id="GO:0005829">
    <property type="term" value="C:cytosol"/>
    <property type="evidence" value="ECO:0007669"/>
    <property type="project" value="TreeGrafter"/>
</dbReference>
<dbReference type="EMBL" id="CP063356">
    <property type="protein sequence ID" value="QOY35060.1"/>
    <property type="molecule type" value="Genomic_DNA"/>
</dbReference>
<reference evidence="5 6" key="3">
    <citation type="journal article" date="2019" name="Int. J. Syst. Evol. Microbiol.">
        <title>Anaerobacillus isosaccharinicus sp. nov., an alkaliphilic bacterium which degrades isosaccharinic acid.</title>
        <authorList>
            <person name="Bassil N.M."/>
            <person name="Lloyd J.R."/>
        </authorList>
    </citation>
    <scope>NUCLEOTIDE SEQUENCE [LARGE SCALE GENOMIC DNA]</scope>
    <source>
        <strain evidence="5 6">NB2006</strain>
    </source>
</reference>
<reference evidence="4 6" key="1">
    <citation type="submission" date="2016-10" db="EMBL/GenBank/DDBJ databases">
        <title>Draft genome sequences of four alkaliphilic bacteria belonging to the Anaerobacillus genus.</title>
        <authorList>
            <person name="Bassil N.M."/>
            <person name="Lloyd J.R."/>
        </authorList>
    </citation>
    <scope>NUCLEOTIDE SEQUENCE [LARGE SCALE GENOMIC DNA]</scope>
    <source>
        <strain evidence="4 6">NB2006</strain>
    </source>
</reference>
<evidence type="ECO:0000313" key="6">
    <source>
        <dbReference type="Proteomes" id="UP000180175"/>
    </source>
</evidence>
<dbReference type="PROSITE" id="PS51197">
    <property type="entry name" value="HTH_RRF2_2"/>
    <property type="match status" value="1"/>
</dbReference>
<dbReference type="InterPro" id="IPR036388">
    <property type="entry name" value="WH-like_DNA-bd_sf"/>
</dbReference>
<dbReference type="AlphaFoldDB" id="A0A1S2MES3"/>
<dbReference type="InterPro" id="IPR036390">
    <property type="entry name" value="WH_DNA-bd_sf"/>
</dbReference>
<dbReference type="GO" id="GO:0003700">
    <property type="term" value="F:DNA-binding transcription factor activity"/>
    <property type="evidence" value="ECO:0007669"/>
    <property type="project" value="TreeGrafter"/>
</dbReference>
<evidence type="ECO:0000256" key="1">
    <source>
        <dbReference type="ARBA" id="ARBA00023125"/>
    </source>
</evidence>
<dbReference type="RefSeq" id="WP_071315862.1">
    <property type="nucleotide sequence ID" value="NZ_CP063356.2"/>
</dbReference>
<dbReference type="PANTHER" id="PTHR33221:SF4">
    <property type="entry name" value="HTH-TYPE TRANSCRIPTIONAL REPRESSOR NSRR"/>
    <property type="match status" value="1"/>
</dbReference>
<protein>
    <recommendedName>
        <fullName evidence="3">HTH-type transcriptional regulator NsrR</fullName>
    </recommendedName>
</protein>
<name>A0A1S2MES3_9BACI</name>
<sequence>MHLTAFTDYSLRVLLYLGNQPEDKLSNIKEIATIYKISNNHLSKIVFELGKLDLIETNRGRNGGIRLAKPASQINIGWVIQQTEDNLELVECFNKHNNACILTAACRLKHVLNEALVAYLQVLSSYTLEDLLLNKDELQSIFQLEASKNQLI</sequence>
<gene>
    <name evidence="5" type="ORF">AWH56_020470</name>
    <name evidence="4" type="ORF">AWH56_03815</name>
</gene>
<reference evidence="5 6" key="2">
    <citation type="journal article" date="2017" name="Genome Announc.">
        <title>Draft Genome Sequences of Four Alkaliphilic Bacteria Belonging to the Anaerobacillus Genus.</title>
        <authorList>
            <person name="Bassil N.M."/>
            <person name="Lloyd J.R."/>
        </authorList>
    </citation>
    <scope>NUCLEOTIDE SEQUENCE [LARGE SCALE GENOMIC DNA]</scope>
    <source>
        <strain evidence="5 6">NB2006</strain>
    </source>
</reference>
<dbReference type="Gene3D" id="1.10.10.10">
    <property type="entry name" value="Winged helix-like DNA-binding domain superfamily/Winged helix DNA-binding domain"/>
    <property type="match status" value="1"/>
</dbReference>
<dbReference type="Proteomes" id="UP000180175">
    <property type="component" value="Chromosome"/>
</dbReference>